<dbReference type="GO" id="GO:0034220">
    <property type="term" value="P:monoatomic ion transmembrane transport"/>
    <property type="evidence" value="ECO:0007669"/>
    <property type="project" value="UniProtKB-KW"/>
</dbReference>
<dbReference type="PANTHER" id="PTHR47143">
    <property type="entry name" value="TRANSIENT RECEPTOR POTENTIAL CATION CHANNEL PROTEIN PAINLESS"/>
    <property type="match status" value="1"/>
</dbReference>
<sequence>MSIPKLSKSSGIALAMIISSFAILVFWGGLLGLTGTILLCLGSVFAGIFLHSTDNNFPRNKTDDSARCQILNACLEANINELKKLSRDHKTIFLDNDFKTLKYLIEGEAGHLIKGNLLQAFCSSSYRANENPFITLPPYYLGLKVQHKLSKQQCQSVLNFLMTIGVKFNRDKLFKQLPLSTAIGFDNNPVALALIELAQKQNSYLLNDATQGRFPCTPLILAIQKGNNEIFDALLKTKKIDINKADSEHGLTPLHWAVIMCLPDMVERLINEGAKTDMLSKQGKRPIDFLKINRHEVEPPVHNGKKQLYATQNPSLKPIAIHFNNKINTFMIERNRKLALYGKLIRKNISSPRAVLKSYKLKQSSKIDTQGRMTPEAKMKIGFKH</sequence>
<evidence type="ECO:0000256" key="7">
    <source>
        <dbReference type="ARBA" id="ARBA00023303"/>
    </source>
</evidence>
<dbReference type="Gene3D" id="1.25.40.20">
    <property type="entry name" value="Ankyrin repeat-containing domain"/>
    <property type="match status" value="1"/>
</dbReference>
<evidence type="ECO:0000256" key="2">
    <source>
        <dbReference type="ARBA" id="ARBA00022606"/>
    </source>
</evidence>
<evidence type="ECO:0000313" key="10">
    <source>
        <dbReference type="EMBL" id="KRG22671.1"/>
    </source>
</evidence>
<evidence type="ECO:0000256" key="8">
    <source>
        <dbReference type="PROSITE-ProRule" id="PRU00023"/>
    </source>
</evidence>
<gene>
    <name evidence="10" type="ORF">HT99x_00209</name>
    <name evidence="11" type="ORF">HT99x_011030</name>
</gene>
<protein>
    <submittedName>
        <fullName evidence="11">Ankyrin repeat domain-containing protein</fullName>
    </submittedName>
    <submittedName>
        <fullName evidence="10">Ankyrin repeats (3 copies)</fullName>
    </submittedName>
</protein>
<feature type="transmembrane region" description="Helical" evidence="9">
    <location>
        <begin position="36"/>
        <end position="53"/>
    </location>
</feature>
<dbReference type="SMART" id="SM00248">
    <property type="entry name" value="ANK"/>
    <property type="match status" value="2"/>
</dbReference>
<dbReference type="EMBL" id="LKAJ02000001">
    <property type="protein sequence ID" value="MCS5711965.1"/>
    <property type="molecule type" value="Genomic_DNA"/>
</dbReference>
<keyword evidence="9" id="KW-0812">Transmembrane</keyword>
<keyword evidence="5" id="KW-0406">Ion transport</keyword>
<dbReference type="GO" id="GO:0022857">
    <property type="term" value="F:transmembrane transporter activity"/>
    <property type="evidence" value="ECO:0007669"/>
    <property type="project" value="TreeGrafter"/>
</dbReference>
<dbReference type="PROSITE" id="PS50297">
    <property type="entry name" value="ANK_REP_REGION"/>
    <property type="match status" value="1"/>
</dbReference>
<dbReference type="Proteomes" id="UP000051497">
    <property type="component" value="Unassembled WGS sequence"/>
</dbReference>
<dbReference type="EMBL" id="LKAJ01000001">
    <property type="protein sequence ID" value="KRG22671.1"/>
    <property type="molecule type" value="Genomic_DNA"/>
</dbReference>
<dbReference type="Pfam" id="PF12796">
    <property type="entry name" value="Ank_2"/>
    <property type="match status" value="1"/>
</dbReference>
<accession>A0A0Q9YPE0</accession>
<dbReference type="PANTHER" id="PTHR47143:SF1">
    <property type="entry name" value="ION_TRANS DOMAIN-CONTAINING PROTEIN"/>
    <property type="match status" value="1"/>
</dbReference>
<dbReference type="SUPFAM" id="SSF48403">
    <property type="entry name" value="Ankyrin repeat"/>
    <property type="match status" value="1"/>
</dbReference>
<proteinExistence type="predicted"/>
<evidence type="ECO:0000256" key="1">
    <source>
        <dbReference type="ARBA" id="ARBA00022448"/>
    </source>
</evidence>
<dbReference type="STRING" id="295108.HT99x_00209"/>
<evidence type="ECO:0000313" key="11">
    <source>
        <dbReference type="EMBL" id="MCS5711965.1"/>
    </source>
</evidence>
<evidence type="ECO:0000256" key="9">
    <source>
        <dbReference type="SAM" id="Phobius"/>
    </source>
</evidence>
<dbReference type="RefSeq" id="WP_075064860.1">
    <property type="nucleotide sequence ID" value="NZ_LKAJ02000001.1"/>
</dbReference>
<evidence type="ECO:0000256" key="4">
    <source>
        <dbReference type="ARBA" id="ARBA00023043"/>
    </source>
</evidence>
<reference evidence="10" key="1">
    <citation type="submission" date="2015-09" db="EMBL/GenBank/DDBJ databases">
        <title>Draft Genome Sequences of Two Novel Amoeba-resistant Intranuclear Bacteria, Candidatus Berkiella cookevillensis and Candidatus Berkiella aquae.</title>
        <authorList>
            <person name="Mehari Y.T."/>
            <person name="Arivett B.A."/>
            <person name="Farone A.L."/>
            <person name="Gunderson J.H."/>
            <person name="Farone M.B."/>
        </authorList>
    </citation>
    <scope>NUCLEOTIDE SEQUENCE [LARGE SCALE GENOMIC DNA]</scope>
    <source>
        <strain evidence="10">HT99</strain>
    </source>
</reference>
<keyword evidence="9" id="KW-0472">Membrane</keyword>
<comment type="caution">
    <text evidence="10">The sequence shown here is derived from an EMBL/GenBank/DDBJ whole genome shotgun (WGS) entry which is preliminary data.</text>
</comment>
<evidence type="ECO:0000313" key="12">
    <source>
        <dbReference type="Proteomes" id="UP000051497"/>
    </source>
</evidence>
<dbReference type="InterPro" id="IPR052076">
    <property type="entry name" value="TRP_cation_channel"/>
</dbReference>
<feature type="transmembrane region" description="Helical" evidence="9">
    <location>
        <begin position="12"/>
        <end position="30"/>
    </location>
</feature>
<keyword evidence="2" id="KW-0716">Sensory transduction</keyword>
<evidence type="ECO:0000256" key="3">
    <source>
        <dbReference type="ARBA" id="ARBA00022737"/>
    </source>
</evidence>
<keyword evidence="9" id="KW-1133">Transmembrane helix</keyword>
<dbReference type="InterPro" id="IPR002110">
    <property type="entry name" value="Ankyrin_rpt"/>
</dbReference>
<keyword evidence="1" id="KW-0813">Transport</keyword>
<reference evidence="11" key="2">
    <citation type="journal article" date="2016" name="Genome Announc.">
        <title>Draft Genome Sequences of Two Novel Amoeba-Resistant Intranuclear Bacteria, 'Candidatus Berkiella cookevillensis' and 'Candidatus Berkiella aquae'.</title>
        <authorList>
            <person name="Mehari Y.T."/>
            <person name="Arivett B.A."/>
            <person name="Farone A.L."/>
            <person name="Gunderson J.H."/>
            <person name="Farone M.B."/>
        </authorList>
    </citation>
    <scope>NUCLEOTIDE SEQUENCE</scope>
    <source>
        <strain evidence="11">HT99</strain>
    </source>
</reference>
<keyword evidence="4 8" id="KW-0040">ANK repeat</keyword>
<evidence type="ECO:0000256" key="6">
    <source>
        <dbReference type="ARBA" id="ARBA00023180"/>
    </source>
</evidence>
<feature type="repeat" description="ANK" evidence="8">
    <location>
        <begin position="249"/>
        <end position="281"/>
    </location>
</feature>
<keyword evidence="12" id="KW-1185">Reference proteome</keyword>
<dbReference type="InterPro" id="IPR036770">
    <property type="entry name" value="Ankyrin_rpt-contain_sf"/>
</dbReference>
<keyword evidence="6" id="KW-0325">Glycoprotein</keyword>
<reference evidence="11" key="3">
    <citation type="submission" date="2021-06" db="EMBL/GenBank/DDBJ databases">
        <title>Genomic Description and Analysis of Intracellular Bacteria, Candidatus Berkiella cookevillensis and Candidatus Berkiella aquae.</title>
        <authorList>
            <person name="Kidane D.T."/>
            <person name="Mehari Y.T."/>
            <person name="Rice F.C."/>
            <person name="Arivett B.A."/>
            <person name="Farone A.L."/>
            <person name="Berk S.G."/>
            <person name="Farone M.B."/>
        </authorList>
    </citation>
    <scope>NUCLEOTIDE SEQUENCE</scope>
    <source>
        <strain evidence="11">HT99</strain>
    </source>
</reference>
<evidence type="ECO:0000256" key="5">
    <source>
        <dbReference type="ARBA" id="ARBA00023065"/>
    </source>
</evidence>
<keyword evidence="3" id="KW-0677">Repeat</keyword>
<name>A0A0Q9YPE0_9GAMM</name>
<dbReference type="AlphaFoldDB" id="A0A0Q9YPE0"/>
<organism evidence="10">
    <name type="scientific">Candidatus Berkiella aquae</name>
    <dbReference type="NCBI Taxonomy" id="295108"/>
    <lineage>
        <taxon>Bacteria</taxon>
        <taxon>Pseudomonadati</taxon>
        <taxon>Pseudomonadota</taxon>
        <taxon>Gammaproteobacteria</taxon>
        <taxon>Candidatus Berkiellales</taxon>
        <taxon>Candidatus Berkiellaceae</taxon>
        <taxon>Candidatus Berkiella</taxon>
    </lineage>
</organism>
<keyword evidence="7" id="KW-0407">Ion channel</keyword>
<dbReference type="OrthoDB" id="407974at2"/>
<dbReference type="GO" id="GO:1902495">
    <property type="term" value="C:transmembrane transporter complex"/>
    <property type="evidence" value="ECO:0007669"/>
    <property type="project" value="TreeGrafter"/>
</dbReference>
<dbReference type="PROSITE" id="PS50088">
    <property type="entry name" value="ANK_REPEAT"/>
    <property type="match status" value="1"/>
</dbReference>